<sequence length="202" mass="22414">MNVEEAAGPSHSDAYEAFQTAMNWLERQPEGTAIQLILLKRLRDMAAKKLLLPELSKVQNIKYLGSVIEEKGGSRKDLMRRDSRESCSMEKRKESSSSSSASDYLDDILSVASTSRVEQEKLQAKAGPRKAASTNDVNFTGSSLELNRSTVSEPELGKNINKENEEMPTQGMKNKGKVVVKSVPRKIPDETAPRNVLTPKNY</sequence>
<proteinExistence type="predicted"/>
<reference evidence="2" key="1">
    <citation type="submission" date="2020-11" db="EMBL/GenBank/DDBJ databases">
        <authorList>
            <person name="Tran Van P."/>
        </authorList>
    </citation>
    <scope>NUCLEOTIDE SEQUENCE</scope>
</reference>
<feature type="region of interest" description="Disordered" evidence="1">
    <location>
        <begin position="146"/>
        <end position="202"/>
    </location>
</feature>
<protein>
    <submittedName>
        <fullName evidence="2">Uncharacterized protein</fullName>
    </submittedName>
</protein>
<accession>A0A7R9HPQ8</accession>
<feature type="region of interest" description="Disordered" evidence="1">
    <location>
        <begin position="72"/>
        <end position="103"/>
    </location>
</feature>
<organism evidence="2">
    <name type="scientific">Timema monikensis</name>
    <dbReference type="NCBI Taxonomy" id="170555"/>
    <lineage>
        <taxon>Eukaryota</taxon>
        <taxon>Metazoa</taxon>
        <taxon>Ecdysozoa</taxon>
        <taxon>Arthropoda</taxon>
        <taxon>Hexapoda</taxon>
        <taxon>Insecta</taxon>
        <taxon>Pterygota</taxon>
        <taxon>Neoptera</taxon>
        <taxon>Polyneoptera</taxon>
        <taxon>Phasmatodea</taxon>
        <taxon>Timematodea</taxon>
        <taxon>Timematoidea</taxon>
        <taxon>Timematidae</taxon>
        <taxon>Timema</taxon>
    </lineage>
</organism>
<evidence type="ECO:0000256" key="1">
    <source>
        <dbReference type="SAM" id="MobiDB-lite"/>
    </source>
</evidence>
<feature type="compositionally biased region" description="Basic and acidic residues" evidence="1">
    <location>
        <begin position="72"/>
        <end position="95"/>
    </location>
</feature>
<gene>
    <name evidence="2" type="ORF">TMSB3V08_LOCUS7396</name>
</gene>
<dbReference type="EMBL" id="OB794577">
    <property type="protein sequence ID" value="CAD7430642.1"/>
    <property type="molecule type" value="Genomic_DNA"/>
</dbReference>
<evidence type="ECO:0000313" key="2">
    <source>
        <dbReference type="EMBL" id="CAD7430642.1"/>
    </source>
</evidence>
<dbReference type="AlphaFoldDB" id="A0A7R9HPQ8"/>
<name>A0A7R9HPQ8_9NEOP</name>